<keyword evidence="1" id="KW-0732">Signal</keyword>
<organism evidence="2 3">
    <name type="scientific">Anaeramoeba ignava</name>
    <name type="common">Anaerobic marine amoeba</name>
    <dbReference type="NCBI Taxonomy" id="1746090"/>
    <lineage>
        <taxon>Eukaryota</taxon>
        <taxon>Metamonada</taxon>
        <taxon>Anaeramoebidae</taxon>
        <taxon>Anaeramoeba</taxon>
    </lineage>
</organism>
<gene>
    <name evidence="2" type="ORF">M0811_09926</name>
</gene>
<keyword evidence="3" id="KW-1185">Reference proteome</keyword>
<proteinExistence type="predicted"/>
<feature type="signal peptide" evidence="1">
    <location>
        <begin position="1"/>
        <end position="21"/>
    </location>
</feature>
<sequence>MNYSILLFSFLFFFCFSQSEKQFNISKYEDFLFKGSWIKSNSNSEINIYLTRETGNAFLHFNNSNFTAEPFIVRGYLTLEDGTYLDDPKHFLFFVGEYDTITKKIHGPALSLP</sequence>
<dbReference type="EMBL" id="JAPDFW010000085">
    <property type="protein sequence ID" value="KAJ5071766.1"/>
    <property type="molecule type" value="Genomic_DNA"/>
</dbReference>
<dbReference type="AlphaFoldDB" id="A0A9Q0LEH5"/>
<accession>A0A9Q0LEH5</accession>
<name>A0A9Q0LEH5_ANAIG</name>
<evidence type="ECO:0000313" key="3">
    <source>
        <dbReference type="Proteomes" id="UP001149090"/>
    </source>
</evidence>
<feature type="chain" id="PRO_5040188327" evidence="1">
    <location>
        <begin position="22"/>
        <end position="113"/>
    </location>
</feature>
<evidence type="ECO:0000256" key="1">
    <source>
        <dbReference type="SAM" id="SignalP"/>
    </source>
</evidence>
<protein>
    <submittedName>
        <fullName evidence="2">Uncharacterized protein</fullName>
    </submittedName>
</protein>
<dbReference type="Proteomes" id="UP001149090">
    <property type="component" value="Unassembled WGS sequence"/>
</dbReference>
<comment type="caution">
    <text evidence="2">The sequence shown here is derived from an EMBL/GenBank/DDBJ whole genome shotgun (WGS) entry which is preliminary data.</text>
</comment>
<reference evidence="2" key="1">
    <citation type="submission" date="2022-10" db="EMBL/GenBank/DDBJ databases">
        <title>Novel sulphate-reducing endosymbionts in the free-living metamonad Anaeramoeba.</title>
        <authorList>
            <person name="Jerlstrom-Hultqvist J."/>
            <person name="Cepicka I."/>
            <person name="Gallot-Lavallee L."/>
            <person name="Salas-Leiva D."/>
            <person name="Curtis B.A."/>
            <person name="Zahonova K."/>
            <person name="Pipaliya S."/>
            <person name="Dacks J."/>
            <person name="Roger A.J."/>
        </authorList>
    </citation>
    <scope>NUCLEOTIDE SEQUENCE</scope>
    <source>
        <strain evidence="2">BMAN</strain>
    </source>
</reference>
<evidence type="ECO:0000313" key="2">
    <source>
        <dbReference type="EMBL" id="KAJ5071766.1"/>
    </source>
</evidence>